<dbReference type="InterPro" id="IPR036079">
    <property type="entry name" value="ATPase_csu/dsu_sf"/>
</dbReference>
<dbReference type="RefSeq" id="WP_103103301.1">
    <property type="nucleotide sequence ID" value="NZ_BDEC01000010.1"/>
</dbReference>
<reference evidence="3 4" key="1">
    <citation type="submission" date="2016-05" db="EMBL/GenBank/DDBJ databases">
        <title>Whole genome sequencing of Tetragenococcus halophilus subsp. halophilus NISL 7118.</title>
        <authorList>
            <person name="Shiwa Y."/>
            <person name="Nishimura I."/>
            <person name="Yoshikawa H."/>
            <person name="Koyama Y."/>
            <person name="Oguma T."/>
        </authorList>
    </citation>
    <scope>NUCLEOTIDE SEQUENCE [LARGE SCALE GENOMIC DNA]</scope>
    <source>
        <strain evidence="3 4">NISL 7118</strain>
    </source>
</reference>
<dbReference type="GO" id="GO:0046961">
    <property type="term" value="F:proton-transporting ATPase activity, rotational mechanism"/>
    <property type="evidence" value="ECO:0007669"/>
    <property type="project" value="InterPro"/>
</dbReference>
<dbReference type="InterPro" id="IPR050873">
    <property type="entry name" value="V-ATPase_V0D/AC39_subunit"/>
</dbReference>
<evidence type="ECO:0000256" key="2">
    <source>
        <dbReference type="ARBA" id="ARBA00023065"/>
    </source>
</evidence>
<evidence type="ECO:0000313" key="4">
    <source>
        <dbReference type="Proteomes" id="UP000236214"/>
    </source>
</evidence>
<proteinExistence type="predicted"/>
<keyword evidence="1" id="KW-0813">Transport</keyword>
<dbReference type="InterPro" id="IPR002843">
    <property type="entry name" value="ATPase_V0-cplx_csu/dsu"/>
</dbReference>
<protein>
    <recommendedName>
        <fullName evidence="5">V-type Na(+)-transporting ATPase subunit C</fullName>
    </recommendedName>
</protein>
<dbReference type="Gene3D" id="1.10.132.50">
    <property type="entry name" value="ATP synthase (C/AC39) subunit, domain 3"/>
    <property type="match status" value="2"/>
</dbReference>
<dbReference type="PANTHER" id="PTHR38682:SF1">
    <property type="entry name" value="V-TYPE ATP SYNTHASE SUBUNIT C"/>
    <property type="match status" value="1"/>
</dbReference>
<dbReference type="InterPro" id="IPR044911">
    <property type="entry name" value="V-type_ATPase_csu/dsu_dom_3"/>
</dbReference>
<dbReference type="EMBL" id="BDEC01000010">
    <property type="protein sequence ID" value="GBD67490.1"/>
    <property type="molecule type" value="Genomic_DNA"/>
</dbReference>
<gene>
    <name evidence="3" type="ORF">TEHN7118_0296</name>
</gene>
<dbReference type="SUPFAM" id="SSF103486">
    <property type="entry name" value="V-type ATP synthase subunit C"/>
    <property type="match status" value="1"/>
</dbReference>
<organism evidence="3 4">
    <name type="scientific">Tetragenococcus halophilus subsp. halophilus</name>
    <dbReference type="NCBI Taxonomy" id="1513897"/>
    <lineage>
        <taxon>Bacteria</taxon>
        <taxon>Bacillati</taxon>
        <taxon>Bacillota</taxon>
        <taxon>Bacilli</taxon>
        <taxon>Lactobacillales</taxon>
        <taxon>Enterococcaceae</taxon>
        <taxon>Tetragenococcus</taxon>
    </lineage>
</organism>
<accession>A0A2H6CR70</accession>
<sequence>MKDLYHTVNPTVRLKETELLTKENFDQLAVAESFEKIRELLNSTVYSKYLSEGFQFQFEQSLEEERRQTYQEMLELVPDPNIVWVYTMRYTFHNLKVLTKAEKMQEDYSHLFMDDGFYSLEEIQSAVENGVSGVLPQSIVQAIRDVNHYFEESAILQGIDVIYDRHFLTEQRRIGEELKYPELLQEIITFIDFTNIITAARCILQDRSYAFMDTVLSDAGSIPKQSFLHFARQSMEEYMGFLRRTDYGSLLEPALQKEKINFLQLDLIKDNYLTSLYDIAKTTAFGPLPLLAFLNAKDIELMNLRLIIIGKRSGFTQEQVTERMREISEL</sequence>
<evidence type="ECO:0008006" key="5">
    <source>
        <dbReference type="Google" id="ProtNLM"/>
    </source>
</evidence>
<keyword evidence="2" id="KW-0406">Ion transport</keyword>
<dbReference type="PANTHER" id="PTHR38682">
    <property type="entry name" value="V-TYPE ATP SYNTHASE SUBUNIT C"/>
    <property type="match status" value="1"/>
</dbReference>
<dbReference type="Proteomes" id="UP000236214">
    <property type="component" value="Unassembled WGS sequence"/>
</dbReference>
<evidence type="ECO:0000256" key="1">
    <source>
        <dbReference type="ARBA" id="ARBA00022448"/>
    </source>
</evidence>
<comment type="caution">
    <text evidence="3">The sequence shown here is derived from an EMBL/GenBank/DDBJ whole genome shotgun (WGS) entry which is preliminary data.</text>
</comment>
<name>A0A2H6CR70_TETHA</name>
<dbReference type="Pfam" id="PF01992">
    <property type="entry name" value="vATP-synt_AC39"/>
    <property type="match status" value="1"/>
</dbReference>
<keyword evidence="4" id="KW-1185">Reference proteome</keyword>
<evidence type="ECO:0000313" key="3">
    <source>
        <dbReference type="EMBL" id="GBD67490.1"/>
    </source>
</evidence>
<dbReference type="AlphaFoldDB" id="A0A2H6CR70"/>